<dbReference type="SMART" id="SM00277">
    <property type="entry name" value="GRAN"/>
    <property type="match status" value="1"/>
</dbReference>
<dbReference type="GO" id="GO:0005576">
    <property type="term" value="C:extracellular region"/>
    <property type="evidence" value="ECO:0007669"/>
    <property type="project" value="UniProtKB-SubCell"/>
</dbReference>
<comment type="subcellular location">
    <subcellularLocation>
        <location evidence="1">Secreted</location>
    </subcellularLocation>
</comment>
<dbReference type="PANTHER" id="PTHR12274">
    <property type="entry name" value="GRANULIN"/>
    <property type="match status" value="1"/>
</dbReference>
<evidence type="ECO:0000313" key="8">
    <source>
        <dbReference type="Proteomes" id="UP000326759"/>
    </source>
</evidence>
<comment type="similarity">
    <text evidence="2">Belongs to the granulin family.</text>
</comment>
<dbReference type="Gene3D" id="2.10.25.160">
    <property type="entry name" value="Granulin"/>
    <property type="match status" value="1"/>
</dbReference>
<dbReference type="InterPro" id="IPR039036">
    <property type="entry name" value="Granulin_fam"/>
</dbReference>
<gene>
    <name evidence="7" type="primary">GRN_1</name>
    <name evidence="7" type="ORF">Anas_07416</name>
</gene>
<dbReference type="InterPro" id="IPR000118">
    <property type="entry name" value="Granulin"/>
</dbReference>
<sequence>MKSLLILIVVCLITTIAAQSCPDGEMCPYGLGQCCEEKNGTFGCCPFVEAVCCSDSHCCPKGTTCDVEKGECIGQALSIPFHWMLDLSDPEVYSAGVFKPQKLRKQLPGSKVAEVKNEVKGIEESSKIDEDMLCPDASHCGLNNTCCMTNPLKYGIT</sequence>
<comment type="caution">
    <text evidence="7">The sequence shown here is derived from an EMBL/GenBank/DDBJ whole genome shotgun (WGS) entry which is preliminary data.</text>
</comment>
<dbReference type="EMBL" id="SEYY01020617">
    <property type="protein sequence ID" value="KAB7497166.1"/>
    <property type="molecule type" value="Genomic_DNA"/>
</dbReference>
<dbReference type="OrthoDB" id="8184319at2759"/>
<evidence type="ECO:0000256" key="3">
    <source>
        <dbReference type="ARBA" id="ARBA00022525"/>
    </source>
</evidence>
<feature type="domain" description="Granulins" evidence="6">
    <location>
        <begin position="21"/>
        <end position="72"/>
    </location>
</feature>
<feature type="chain" id="PRO_5024302844" evidence="5">
    <location>
        <begin position="19"/>
        <end position="157"/>
    </location>
</feature>
<evidence type="ECO:0000256" key="4">
    <source>
        <dbReference type="ARBA" id="ARBA00023157"/>
    </source>
</evidence>
<keyword evidence="4" id="KW-1015">Disulfide bond</keyword>
<feature type="non-terminal residue" evidence="7">
    <location>
        <position position="157"/>
    </location>
</feature>
<keyword evidence="5" id="KW-0732">Signal</keyword>
<keyword evidence="3" id="KW-0964">Secreted</keyword>
<dbReference type="AlphaFoldDB" id="A0A5N5SSI3"/>
<evidence type="ECO:0000259" key="6">
    <source>
        <dbReference type="SMART" id="SM00277"/>
    </source>
</evidence>
<dbReference type="Pfam" id="PF00396">
    <property type="entry name" value="Granulin"/>
    <property type="match status" value="1"/>
</dbReference>
<keyword evidence="8" id="KW-1185">Reference proteome</keyword>
<feature type="signal peptide" evidence="5">
    <location>
        <begin position="1"/>
        <end position="18"/>
    </location>
</feature>
<dbReference type="PANTHER" id="PTHR12274:SF3">
    <property type="entry name" value="PROGRANULIN"/>
    <property type="match status" value="1"/>
</dbReference>
<proteinExistence type="inferred from homology"/>
<evidence type="ECO:0000313" key="7">
    <source>
        <dbReference type="EMBL" id="KAB7497166.1"/>
    </source>
</evidence>
<dbReference type="InterPro" id="IPR037277">
    <property type="entry name" value="Granulin_sf"/>
</dbReference>
<accession>A0A5N5SSI3</accession>
<dbReference type="PROSITE" id="PS51257">
    <property type="entry name" value="PROKAR_LIPOPROTEIN"/>
    <property type="match status" value="1"/>
</dbReference>
<dbReference type="Proteomes" id="UP000326759">
    <property type="component" value="Unassembled WGS sequence"/>
</dbReference>
<evidence type="ECO:0000256" key="2">
    <source>
        <dbReference type="ARBA" id="ARBA00010093"/>
    </source>
</evidence>
<evidence type="ECO:0000256" key="5">
    <source>
        <dbReference type="SAM" id="SignalP"/>
    </source>
</evidence>
<organism evidence="7 8">
    <name type="scientific">Armadillidium nasatum</name>
    <dbReference type="NCBI Taxonomy" id="96803"/>
    <lineage>
        <taxon>Eukaryota</taxon>
        <taxon>Metazoa</taxon>
        <taxon>Ecdysozoa</taxon>
        <taxon>Arthropoda</taxon>
        <taxon>Crustacea</taxon>
        <taxon>Multicrustacea</taxon>
        <taxon>Malacostraca</taxon>
        <taxon>Eumalacostraca</taxon>
        <taxon>Peracarida</taxon>
        <taxon>Isopoda</taxon>
        <taxon>Oniscidea</taxon>
        <taxon>Crinocheta</taxon>
        <taxon>Armadillidiidae</taxon>
        <taxon>Armadillidium</taxon>
    </lineage>
</organism>
<evidence type="ECO:0000256" key="1">
    <source>
        <dbReference type="ARBA" id="ARBA00004613"/>
    </source>
</evidence>
<name>A0A5N5SSI3_9CRUS</name>
<reference evidence="7 8" key="1">
    <citation type="journal article" date="2019" name="PLoS Biol.">
        <title>Sex chromosomes control vertical transmission of feminizing Wolbachia symbionts in an isopod.</title>
        <authorList>
            <person name="Becking T."/>
            <person name="Chebbi M.A."/>
            <person name="Giraud I."/>
            <person name="Moumen B."/>
            <person name="Laverre T."/>
            <person name="Caubet Y."/>
            <person name="Peccoud J."/>
            <person name="Gilbert C."/>
            <person name="Cordaux R."/>
        </authorList>
    </citation>
    <scope>NUCLEOTIDE SEQUENCE [LARGE SCALE GENOMIC DNA]</scope>
    <source>
        <strain evidence="7">ANa2</strain>
        <tissue evidence="7">Whole body excluding digestive tract and cuticle</tissue>
    </source>
</reference>
<protein>
    <submittedName>
        <fullName evidence="7">Granulin</fullName>
    </submittedName>
</protein>